<comment type="caution">
    <text evidence="2">The sequence shown here is derived from an EMBL/GenBank/DDBJ whole genome shotgun (WGS) entry which is preliminary data.</text>
</comment>
<feature type="compositionally biased region" description="Gly residues" evidence="1">
    <location>
        <begin position="542"/>
        <end position="554"/>
    </location>
</feature>
<proteinExistence type="predicted"/>
<organism evidence="2 3">
    <name type="scientific">Volvox reticuliferus</name>
    <dbReference type="NCBI Taxonomy" id="1737510"/>
    <lineage>
        <taxon>Eukaryota</taxon>
        <taxon>Viridiplantae</taxon>
        <taxon>Chlorophyta</taxon>
        <taxon>core chlorophytes</taxon>
        <taxon>Chlorophyceae</taxon>
        <taxon>CS clade</taxon>
        <taxon>Chlamydomonadales</taxon>
        <taxon>Volvocaceae</taxon>
        <taxon>Volvox</taxon>
    </lineage>
</organism>
<feature type="compositionally biased region" description="Gly residues" evidence="1">
    <location>
        <begin position="250"/>
        <end position="262"/>
    </location>
</feature>
<feature type="compositionally biased region" description="Acidic residues" evidence="1">
    <location>
        <begin position="157"/>
        <end position="167"/>
    </location>
</feature>
<protein>
    <submittedName>
        <fullName evidence="2">Uncharacterized protein</fullName>
    </submittedName>
</protein>
<accession>A0A8J4GRT6</accession>
<sequence length="635" mass="64224">LNMGRIGDRGFGQLRRKAAAAARAAGQKQKRKLSQQQQQPPGKTAQERRSQGQEGRAVPAAAVTLRRAGVSRPVSHGLIGDRGTESRRRDGGSGGSGGNGRRGGSVGPSSQNPDLDQNPEDSQQEVEQCPQQTHTRRQRGGSAVMAAVAKEEAQDTQQEDDGDDATDAEAVKGRGKGDRPVKRRRRRQEEEETLESAEPTGGSDGEVAAGVAGEGDGDHDMESQSPPPSPSQLRQPQDQQTQLVVEEGPSGPGAGGRQGQGEGVDAASQLHPDGDLRRSLPRALWAAEPEMVVGNGLEESEREHVTALRKCLALYIRVAWERSDLATLQAAVPVLYGATEKMPYVRDLAALALGLAATGAVVAACDVVGVSLTDVAGRMGGTTEAGRNGGGGAASPGSETAAGEAWLQRLLEERVQRLFKTALGEAAAAAEAAVAAEAAAAEAAGGEAAAAAGGNMAIDNAGAGGAGGQGAEDMEKCRDAMQLDGPGAAPTLIPAPPGDLGDADQMQQSQPQPQPQAGAREAGGPATRTSRGGPSSAIVGVGSSGGSGTHGGAGASAAASGAAAPVATSRSALASSPSWMALLDALAPLCALNFDYWMDSAGAGGAGSQAPARPSLVTAAVRAETATRQYGRQVP</sequence>
<evidence type="ECO:0000313" key="2">
    <source>
        <dbReference type="EMBL" id="GIM13726.1"/>
    </source>
</evidence>
<evidence type="ECO:0000313" key="3">
    <source>
        <dbReference type="Proteomes" id="UP000722791"/>
    </source>
</evidence>
<reference evidence="2" key="1">
    <citation type="journal article" date="2021" name="Proc. Natl. Acad. Sci. U.S.A.">
        <title>Three genomes in the algal genus Volvox reveal the fate of a haploid sex-determining region after a transition to homothallism.</title>
        <authorList>
            <person name="Yamamoto K."/>
            <person name="Hamaji T."/>
            <person name="Kawai-Toyooka H."/>
            <person name="Matsuzaki R."/>
            <person name="Takahashi F."/>
            <person name="Nishimura Y."/>
            <person name="Kawachi M."/>
            <person name="Noguchi H."/>
            <person name="Minakuchi Y."/>
            <person name="Umen J.G."/>
            <person name="Toyoda A."/>
            <person name="Nozaki H."/>
        </authorList>
    </citation>
    <scope>NUCLEOTIDE SEQUENCE</scope>
    <source>
        <strain evidence="2">NIES-3785</strain>
    </source>
</reference>
<feature type="compositionally biased region" description="Low complexity" evidence="1">
    <location>
        <begin position="231"/>
        <end position="249"/>
    </location>
</feature>
<name>A0A8J4GRT6_9CHLO</name>
<evidence type="ECO:0000256" key="1">
    <source>
        <dbReference type="SAM" id="MobiDB-lite"/>
    </source>
</evidence>
<feature type="region of interest" description="Disordered" evidence="1">
    <location>
        <begin position="481"/>
        <end position="556"/>
    </location>
</feature>
<feature type="compositionally biased region" description="Gly residues" evidence="1">
    <location>
        <begin position="92"/>
        <end position="106"/>
    </location>
</feature>
<feature type="non-terminal residue" evidence="2">
    <location>
        <position position="1"/>
    </location>
</feature>
<dbReference type="Proteomes" id="UP000722791">
    <property type="component" value="Unassembled WGS sequence"/>
</dbReference>
<feature type="region of interest" description="Disordered" evidence="1">
    <location>
        <begin position="1"/>
        <end position="275"/>
    </location>
</feature>
<feature type="region of interest" description="Disordered" evidence="1">
    <location>
        <begin position="380"/>
        <end position="399"/>
    </location>
</feature>
<gene>
    <name evidence="2" type="ORF">Vretimale_16754</name>
</gene>
<dbReference type="AlphaFoldDB" id="A0A8J4GRT6"/>
<feature type="compositionally biased region" description="Basic and acidic residues" evidence="1">
    <location>
        <begin position="169"/>
        <end position="180"/>
    </location>
</feature>
<feature type="compositionally biased region" description="Low complexity" evidence="1">
    <location>
        <begin position="503"/>
        <end position="541"/>
    </location>
</feature>
<feature type="non-terminal residue" evidence="2">
    <location>
        <position position="635"/>
    </location>
</feature>
<feature type="compositionally biased region" description="Basic and acidic residues" evidence="1">
    <location>
        <begin position="82"/>
        <end position="91"/>
    </location>
</feature>
<dbReference type="EMBL" id="BNCQ01000051">
    <property type="protein sequence ID" value="GIM13726.1"/>
    <property type="molecule type" value="Genomic_DNA"/>
</dbReference>